<keyword evidence="3" id="KW-1185">Reference proteome</keyword>
<protein>
    <recommendedName>
        <fullName evidence="4">Seipin</fullName>
    </recommendedName>
</protein>
<gene>
    <name evidence="2" type="ORF">N7468_004434</name>
</gene>
<evidence type="ECO:0000313" key="2">
    <source>
        <dbReference type="EMBL" id="KAJ5239815.1"/>
    </source>
</evidence>
<keyword evidence="1" id="KW-0812">Transmembrane</keyword>
<feature type="transmembrane region" description="Helical" evidence="1">
    <location>
        <begin position="41"/>
        <end position="68"/>
    </location>
</feature>
<dbReference type="EMBL" id="JAPQKS010000003">
    <property type="protein sequence ID" value="KAJ5239815.1"/>
    <property type="molecule type" value="Genomic_DNA"/>
</dbReference>
<evidence type="ECO:0000313" key="3">
    <source>
        <dbReference type="Proteomes" id="UP001150941"/>
    </source>
</evidence>
<name>A0A9W9TSJ7_9EURO</name>
<accession>A0A9W9TSJ7</accession>
<keyword evidence="1" id="KW-1133">Transmembrane helix</keyword>
<reference evidence="2" key="1">
    <citation type="submission" date="2022-11" db="EMBL/GenBank/DDBJ databases">
        <authorList>
            <person name="Petersen C."/>
        </authorList>
    </citation>
    <scope>NUCLEOTIDE SEQUENCE</scope>
    <source>
        <strain evidence="2">IBT 19713</strain>
    </source>
</reference>
<organism evidence="2 3">
    <name type="scientific">Penicillium chermesinum</name>
    <dbReference type="NCBI Taxonomy" id="63820"/>
    <lineage>
        <taxon>Eukaryota</taxon>
        <taxon>Fungi</taxon>
        <taxon>Dikarya</taxon>
        <taxon>Ascomycota</taxon>
        <taxon>Pezizomycotina</taxon>
        <taxon>Eurotiomycetes</taxon>
        <taxon>Eurotiomycetidae</taxon>
        <taxon>Eurotiales</taxon>
        <taxon>Aspergillaceae</taxon>
        <taxon>Penicillium</taxon>
    </lineage>
</organism>
<proteinExistence type="predicted"/>
<dbReference type="OrthoDB" id="3990054at2759"/>
<dbReference type="GeneID" id="83201034"/>
<dbReference type="RefSeq" id="XP_058332734.1">
    <property type="nucleotide sequence ID" value="XM_058473731.1"/>
</dbReference>
<comment type="caution">
    <text evidence="2">The sequence shown here is derived from an EMBL/GenBank/DDBJ whole genome shotgun (WGS) entry which is preliminary data.</text>
</comment>
<keyword evidence="1" id="KW-0472">Membrane</keyword>
<evidence type="ECO:0008006" key="4">
    <source>
        <dbReference type="Google" id="ProtNLM"/>
    </source>
</evidence>
<sequence length="91" mass="10118">MAGSEYSDDEIYEEGPSSQAIVLDALLTPFRVLFSKTALRIYLNILLFSVATVVLLGISSIAYGIFYFRFIPTVGVDREGRPSLGNRLIRL</sequence>
<dbReference type="Proteomes" id="UP001150941">
    <property type="component" value="Unassembled WGS sequence"/>
</dbReference>
<reference evidence="2" key="2">
    <citation type="journal article" date="2023" name="IMA Fungus">
        <title>Comparative genomic study of the Penicillium genus elucidates a diverse pangenome and 15 lateral gene transfer events.</title>
        <authorList>
            <person name="Petersen C."/>
            <person name="Sorensen T."/>
            <person name="Nielsen M.R."/>
            <person name="Sondergaard T.E."/>
            <person name="Sorensen J.L."/>
            <person name="Fitzpatrick D.A."/>
            <person name="Frisvad J.C."/>
            <person name="Nielsen K.L."/>
        </authorList>
    </citation>
    <scope>NUCLEOTIDE SEQUENCE</scope>
    <source>
        <strain evidence="2">IBT 19713</strain>
    </source>
</reference>
<dbReference type="AlphaFoldDB" id="A0A9W9TSJ7"/>
<evidence type="ECO:0000256" key="1">
    <source>
        <dbReference type="SAM" id="Phobius"/>
    </source>
</evidence>